<reference evidence="1" key="1">
    <citation type="submission" date="2022-07" db="EMBL/GenBank/DDBJ databases">
        <title>Genome Sequence of Lecanicillium saksenae.</title>
        <authorList>
            <person name="Buettner E."/>
        </authorList>
    </citation>
    <scope>NUCLEOTIDE SEQUENCE</scope>
    <source>
        <strain evidence="1">VT-O1</strain>
    </source>
</reference>
<evidence type="ECO:0000313" key="2">
    <source>
        <dbReference type="Proteomes" id="UP001148737"/>
    </source>
</evidence>
<evidence type="ECO:0000313" key="1">
    <source>
        <dbReference type="EMBL" id="KAJ3477084.1"/>
    </source>
</evidence>
<protein>
    <submittedName>
        <fullName evidence="1">Uncharacterized protein</fullName>
    </submittedName>
</protein>
<proteinExistence type="predicted"/>
<keyword evidence="2" id="KW-1185">Reference proteome</keyword>
<accession>A0ACC1QHZ7</accession>
<comment type="caution">
    <text evidence="1">The sequence shown here is derived from an EMBL/GenBank/DDBJ whole genome shotgun (WGS) entry which is preliminary data.</text>
</comment>
<sequence length="183" mass="20924">MLEHWCWVPHVLKSLSSHWDTKEPISDDLIAKLIKTKNINSSISTSRQLVFSTYDMAIHCPESHEAMEALDLATEWNRRRAEVGGVKGPESIGYDLNWSQGFNNVGHYIGGYDAGYYGYMYSEVFSADMYYTAFKANPLNGEQGRRYRHTVLEKGGTRPEMELLKEFLGREPTPDAFFEELGL</sequence>
<organism evidence="1 2">
    <name type="scientific">Lecanicillium saksenae</name>
    <dbReference type="NCBI Taxonomy" id="468837"/>
    <lineage>
        <taxon>Eukaryota</taxon>
        <taxon>Fungi</taxon>
        <taxon>Dikarya</taxon>
        <taxon>Ascomycota</taxon>
        <taxon>Pezizomycotina</taxon>
        <taxon>Sordariomycetes</taxon>
        <taxon>Hypocreomycetidae</taxon>
        <taxon>Hypocreales</taxon>
        <taxon>Cordycipitaceae</taxon>
        <taxon>Lecanicillium</taxon>
    </lineage>
</organism>
<name>A0ACC1QHZ7_9HYPO</name>
<dbReference type="EMBL" id="JANAKD010001702">
    <property type="protein sequence ID" value="KAJ3477084.1"/>
    <property type="molecule type" value="Genomic_DNA"/>
</dbReference>
<gene>
    <name evidence="1" type="ORF">NLG97_g8933</name>
</gene>
<dbReference type="Proteomes" id="UP001148737">
    <property type="component" value="Unassembled WGS sequence"/>
</dbReference>